<name>A0ABV6U2Y5_9ACTN</name>
<evidence type="ECO:0000313" key="2">
    <source>
        <dbReference type="EMBL" id="MFC0862823.1"/>
    </source>
</evidence>
<evidence type="ECO:0000259" key="1">
    <source>
        <dbReference type="SMART" id="SM00866"/>
    </source>
</evidence>
<dbReference type="RefSeq" id="WP_394301012.1">
    <property type="nucleotide sequence ID" value="NZ_JBHMQT010000018.1"/>
</dbReference>
<keyword evidence="3" id="KW-1185">Reference proteome</keyword>
<dbReference type="SMART" id="SM00866">
    <property type="entry name" value="UTRA"/>
    <property type="match status" value="1"/>
</dbReference>
<dbReference type="Gene3D" id="3.40.1410.10">
    <property type="entry name" value="Chorismate lyase-like"/>
    <property type="match status" value="1"/>
</dbReference>
<dbReference type="InterPro" id="IPR028978">
    <property type="entry name" value="Chorismate_lyase_/UTRA_dom_sf"/>
</dbReference>
<accession>A0ABV6U2Y5</accession>
<dbReference type="PANTHER" id="PTHR44846:SF17">
    <property type="entry name" value="GNTR-FAMILY TRANSCRIPTIONAL REGULATOR"/>
    <property type="match status" value="1"/>
</dbReference>
<dbReference type="PANTHER" id="PTHR44846">
    <property type="entry name" value="MANNOSYL-D-GLYCERATE TRANSPORT/METABOLISM SYSTEM REPRESSOR MNGR-RELATED"/>
    <property type="match status" value="1"/>
</dbReference>
<dbReference type="Pfam" id="PF07702">
    <property type="entry name" value="UTRA"/>
    <property type="match status" value="1"/>
</dbReference>
<protein>
    <submittedName>
        <fullName evidence="2">UTRA domain-containing protein</fullName>
    </submittedName>
</protein>
<organism evidence="2 3">
    <name type="scientific">Sphaerimonospora cavernae</name>
    <dbReference type="NCBI Taxonomy" id="1740611"/>
    <lineage>
        <taxon>Bacteria</taxon>
        <taxon>Bacillati</taxon>
        <taxon>Actinomycetota</taxon>
        <taxon>Actinomycetes</taxon>
        <taxon>Streptosporangiales</taxon>
        <taxon>Streptosporangiaceae</taxon>
        <taxon>Sphaerimonospora</taxon>
    </lineage>
</organism>
<proteinExistence type="predicted"/>
<sequence>MVNFGEGPARAAEPDRRVIVRRALPTEPAVRGSASLFMTEAERQGVRADRRMLHVGPEPAGPYVAEALRIEPGTDVLARRKLLLANDVPVRIATSYLRLDLFGGTPLAEPDFVKPSLQAGIEALGHRFGWAEERLIARPPVGSEPDTLELEDGEWVVEILRISRSIEDVPIHALETICAASRHIFPIAQVTGADEF</sequence>
<dbReference type="InterPro" id="IPR050679">
    <property type="entry name" value="Bact_HTH_transcr_reg"/>
</dbReference>
<dbReference type="InterPro" id="IPR011663">
    <property type="entry name" value="UTRA"/>
</dbReference>
<comment type="caution">
    <text evidence="2">The sequence shown here is derived from an EMBL/GenBank/DDBJ whole genome shotgun (WGS) entry which is preliminary data.</text>
</comment>
<reference evidence="2 3" key="1">
    <citation type="submission" date="2024-09" db="EMBL/GenBank/DDBJ databases">
        <authorList>
            <person name="Sun Q."/>
            <person name="Mori K."/>
        </authorList>
    </citation>
    <scope>NUCLEOTIDE SEQUENCE [LARGE SCALE GENOMIC DNA]</scope>
    <source>
        <strain evidence="2 3">TBRC 1851</strain>
    </source>
</reference>
<dbReference type="SUPFAM" id="SSF64288">
    <property type="entry name" value="Chorismate lyase-like"/>
    <property type="match status" value="1"/>
</dbReference>
<evidence type="ECO:0000313" key="3">
    <source>
        <dbReference type="Proteomes" id="UP001589870"/>
    </source>
</evidence>
<gene>
    <name evidence="2" type="ORF">ACFHYQ_11005</name>
</gene>
<feature type="domain" description="UbiC transcription regulator-associated" evidence="1">
    <location>
        <begin position="43"/>
        <end position="184"/>
    </location>
</feature>
<dbReference type="Proteomes" id="UP001589870">
    <property type="component" value="Unassembled WGS sequence"/>
</dbReference>
<dbReference type="EMBL" id="JBHMQT010000018">
    <property type="protein sequence ID" value="MFC0862823.1"/>
    <property type="molecule type" value="Genomic_DNA"/>
</dbReference>